<feature type="domain" description="Multidrug resistance protein MdtA-like alpha-helical hairpin" evidence="5">
    <location>
        <begin position="107"/>
        <end position="176"/>
    </location>
</feature>
<dbReference type="Proteomes" id="UP000033774">
    <property type="component" value="Unassembled WGS sequence"/>
</dbReference>
<keyword evidence="4" id="KW-0732">Signal</keyword>
<dbReference type="InterPro" id="IPR006143">
    <property type="entry name" value="RND_pump_MFP"/>
</dbReference>
<dbReference type="PANTHER" id="PTHR30158:SF10">
    <property type="entry name" value="CATION EFFLUX PUMP"/>
    <property type="match status" value="1"/>
</dbReference>
<dbReference type="GO" id="GO:0005886">
    <property type="term" value="C:plasma membrane"/>
    <property type="evidence" value="ECO:0007669"/>
    <property type="project" value="TreeGrafter"/>
</dbReference>
<feature type="chain" id="PRO_5002462634" evidence="4">
    <location>
        <begin position="34"/>
        <end position="391"/>
    </location>
</feature>
<dbReference type="Pfam" id="PF25944">
    <property type="entry name" value="Beta-barrel_RND"/>
    <property type="match status" value="1"/>
</dbReference>
<dbReference type="Pfam" id="PF25967">
    <property type="entry name" value="RND-MFP_C"/>
    <property type="match status" value="1"/>
</dbReference>
<evidence type="ECO:0000259" key="7">
    <source>
        <dbReference type="Pfam" id="PF25944"/>
    </source>
</evidence>
<evidence type="ECO:0000259" key="5">
    <source>
        <dbReference type="Pfam" id="PF25876"/>
    </source>
</evidence>
<dbReference type="InterPro" id="IPR058625">
    <property type="entry name" value="MdtA-like_BSH"/>
</dbReference>
<evidence type="ECO:0000256" key="1">
    <source>
        <dbReference type="ARBA" id="ARBA00004196"/>
    </source>
</evidence>
<dbReference type="InterPro" id="IPR058624">
    <property type="entry name" value="MdtA-like_HH"/>
</dbReference>
<dbReference type="Gene3D" id="1.10.287.470">
    <property type="entry name" value="Helix hairpin bin"/>
    <property type="match status" value="1"/>
</dbReference>
<dbReference type="Pfam" id="PF25917">
    <property type="entry name" value="BSH_RND"/>
    <property type="match status" value="1"/>
</dbReference>
<keyword evidence="3" id="KW-0175">Coiled coil</keyword>
<accession>A0A0F3IVJ6</accession>
<sequence length="391" mass="42168">MRFFPSNSFSKLASGPAALMLAGLSLAPLTAQGQGAPPAPPVTVAAPLTQKVTQWDEYTGRFEAVERVDLRPRVSGYIEQVHFRDGQVVKKGDLLFTIDQRAYELALDSARADVARARAQVKLNETEVARAEGLIRNQNITGRDLDQRQANLSIARAQLSAAETAVKTAALNLEWTQIRAPISGRISDKRIDVGNLVAAGQGATVLTTIVRNDPINFVFDASEADYIRYARLSKSGQRPSNRDSNGAIPVQVRLGDETEWKRQGGLDFVDNELNGRSGTIRGRAVFENSDQFLTPGSFGRLRLWGGDVDAMLVPDSAIVADQARKVVMTIGPENKVVPKIVTLGGLADGLRVIRDGLKGDEKVIIGGLANPFVRPGAPVTPIPGEIKAGMR</sequence>
<comment type="caution">
    <text evidence="9">The sequence shown here is derived from an EMBL/GenBank/DDBJ whole genome shotgun (WGS) entry which is preliminary data.</text>
</comment>
<evidence type="ECO:0000256" key="3">
    <source>
        <dbReference type="SAM" id="Coils"/>
    </source>
</evidence>
<comment type="similarity">
    <text evidence="2">Belongs to the membrane fusion protein (MFP) (TC 8.A.1) family.</text>
</comment>
<dbReference type="GO" id="GO:0022857">
    <property type="term" value="F:transmembrane transporter activity"/>
    <property type="evidence" value="ECO:0007669"/>
    <property type="project" value="InterPro"/>
</dbReference>
<evidence type="ECO:0000256" key="2">
    <source>
        <dbReference type="ARBA" id="ARBA00009477"/>
    </source>
</evidence>
<feature type="domain" description="Multidrug resistance protein MdtA-like C-terminal permuted SH3" evidence="8">
    <location>
        <begin position="309"/>
        <end position="368"/>
    </location>
</feature>
<dbReference type="InterPro" id="IPR058627">
    <property type="entry name" value="MdtA-like_C"/>
</dbReference>
<dbReference type="InterPro" id="IPR058626">
    <property type="entry name" value="MdtA-like_b-barrel"/>
</dbReference>
<feature type="coiled-coil region" evidence="3">
    <location>
        <begin position="100"/>
        <end position="127"/>
    </location>
</feature>
<evidence type="ECO:0000256" key="4">
    <source>
        <dbReference type="SAM" id="SignalP"/>
    </source>
</evidence>
<dbReference type="GO" id="GO:0046677">
    <property type="term" value="P:response to antibiotic"/>
    <property type="evidence" value="ECO:0007669"/>
    <property type="project" value="TreeGrafter"/>
</dbReference>
<evidence type="ECO:0000313" key="9">
    <source>
        <dbReference type="EMBL" id="KJV09614.1"/>
    </source>
</evidence>
<dbReference type="OrthoDB" id="9816569at2"/>
<evidence type="ECO:0000259" key="6">
    <source>
        <dbReference type="Pfam" id="PF25917"/>
    </source>
</evidence>
<dbReference type="SUPFAM" id="SSF111369">
    <property type="entry name" value="HlyD-like secretion proteins"/>
    <property type="match status" value="1"/>
</dbReference>
<reference evidence="9 10" key="1">
    <citation type="submission" date="2015-03" db="EMBL/GenBank/DDBJ databases">
        <title>Draft genome sequence of Elstera litoralis.</title>
        <authorList>
            <person name="Rahalkar M.C."/>
            <person name="Dhakephalkar P.K."/>
            <person name="Pore S.D."/>
            <person name="Arora P."/>
            <person name="Kapse N.G."/>
            <person name="Pandit P.S."/>
        </authorList>
    </citation>
    <scope>NUCLEOTIDE SEQUENCE [LARGE SCALE GENOMIC DNA]</scope>
    <source>
        <strain evidence="9 10">Dia-1</strain>
    </source>
</reference>
<dbReference type="Gene3D" id="2.40.420.20">
    <property type="match status" value="1"/>
</dbReference>
<feature type="domain" description="Multidrug resistance protein MdtA-like beta-barrel" evidence="7">
    <location>
        <begin position="214"/>
        <end position="303"/>
    </location>
</feature>
<dbReference type="PANTHER" id="PTHR30158">
    <property type="entry name" value="ACRA/E-RELATED COMPONENT OF DRUG EFFLUX TRANSPORTER"/>
    <property type="match status" value="1"/>
</dbReference>
<evidence type="ECO:0000313" key="10">
    <source>
        <dbReference type="Proteomes" id="UP000033774"/>
    </source>
</evidence>
<evidence type="ECO:0000259" key="8">
    <source>
        <dbReference type="Pfam" id="PF25967"/>
    </source>
</evidence>
<dbReference type="Gene3D" id="2.40.30.170">
    <property type="match status" value="1"/>
</dbReference>
<feature type="domain" description="Multidrug resistance protein MdtA-like barrel-sandwich hybrid" evidence="6">
    <location>
        <begin position="67"/>
        <end position="208"/>
    </location>
</feature>
<dbReference type="GO" id="GO:0030313">
    <property type="term" value="C:cell envelope"/>
    <property type="evidence" value="ECO:0007669"/>
    <property type="project" value="UniProtKB-SubCell"/>
</dbReference>
<dbReference type="Pfam" id="PF25876">
    <property type="entry name" value="HH_MFP_RND"/>
    <property type="match status" value="1"/>
</dbReference>
<organism evidence="9 10">
    <name type="scientific">Elstera litoralis</name>
    <dbReference type="NCBI Taxonomy" id="552518"/>
    <lineage>
        <taxon>Bacteria</taxon>
        <taxon>Pseudomonadati</taxon>
        <taxon>Pseudomonadota</taxon>
        <taxon>Alphaproteobacteria</taxon>
        <taxon>Rhodospirillales</taxon>
        <taxon>Rhodospirillaceae</taxon>
        <taxon>Elstera</taxon>
    </lineage>
</organism>
<dbReference type="Gene3D" id="2.40.50.100">
    <property type="match status" value="1"/>
</dbReference>
<gene>
    <name evidence="9" type="ORF">VZ95_10405</name>
</gene>
<name>A0A0F3IVJ6_9PROT</name>
<comment type="subcellular location">
    <subcellularLocation>
        <location evidence="1">Cell envelope</location>
    </subcellularLocation>
</comment>
<dbReference type="EMBL" id="LAJY01000248">
    <property type="protein sequence ID" value="KJV09614.1"/>
    <property type="molecule type" value="Genomic_DNA"/>
</dbReference>
<dbReference type="AlphaFoldDB" id="A0A0F3IVJ6"/>
<dbReference type="NCBIfam" id="TIGR01730">
    <property type="entry name" value="RND_mfp"/>
    <property type="match status" value="1"/>
</dbReference>
<dbReference type="RefSeq" id="WP_045775778.1">
    <property type="nucleotide sequence ID" value="NZ_LAJY01000248.1"/>
</dbReference>
<protein>
    <submittedName>
        <fullName evidence="9">Hemolysin secretion protein D</fullName>
    </submittedName>
</protein>
<feature type="signal peptide" evidence="4">
    <location>
        <begin position="1"/>
        <end position="33"/>
    </location>
</feature>
<keyword evidence="10" id="KW-1185">Reference proteome</keyword>
<proteinExistence type="inferred from homology"/>